<organism evidence="1 2">
    <name type="scientific">Morus notabilis</name>
    <dbReference type="NCBI Taxonomy" id="981085"/>
    <lineage>
        <taxon>Eukaryota</taxon>
        <taxon>Viridiplantae</taxon>
        <taxon>Streptophyta</taxon>
        <taxon>Embryophyta</taxon>
        <taxon>Tracheophyta</taxon>
        <taxon>Spermatophyta</taxon>
        <taxon>Magnoliopsida</taxon>
        <taxon>eudicotyledons</taxon>
        <taxon>Gunneridae</taxon>
        <taxon>Pentapetalae</taxon>
        <taxon>rosids</taxon>
        <taxon>fabids</taxon>
        <taxon>Rosales</taxon>
        <taxon>Moraceae</taxon>
        <taxon>Moreae</taxon>
        <taxon>Morus</taxon>
    </lineage>
</organism>
<gene>
    <name evidence="1" type="ORF">L484_010645</name>
</gene>
<name>W9RPQ2_9ROSA</name>
<dbReference type="AlphaFoldDB" id="W9RPQ2"/>
<keyword evidence="2" id="KW-1185">Reference proteome</keyword>
<accession>W9RPQ2</accession>
<protein>
    <submittedName>
        <fullName evidence="1">Uncharacterized protein</fullName>
    </submittedName>
</protein>
<dbReference type="EMBL" id="KE344917">
    <property type="protein sequence ID" value="EXB86581.1"/>
    <property type="molecule type" value="Genomic_DNA"/>
</dbReference>
<evidence type="ECO:0000313" key="1">
    <source>
        <dbReference type="EMBL" id="EXB86581.1"/>
    </source>
</evidence>
<dbReference type="Proteomes" id="UP000030645">
    <property type="component" value="Unassembled WGS sequence"/>
</dbReference>
<sequence length="69" mass="7553">MDLLWELSLQSRAIFNYTPLDSNTNITGFLISAYEALYDLGLATPSSGALRIPIVQLTIVVVPRSSIVI</sequence>
<reference evidence="2" key="1">
    <citation type="submission" date="2013-01" db="EMBL/GenBank/DDBJ databases">
        <title>Draft Genome Sequence of a Mulberry Tree, Morus notabilis C.K. Schneid.</title>
        <authorList>
            <person name="He N."/>
            <person name="Zhao S."/>
        </authorList>
    </citation>
    <scope>NUCLEOTIDE SEQUENCE</scope>
</reference>
<proteinExistence type="predicted"/>
<evidence type="ECO:0000313" key="2">
    <source>
        <dbReference type="Proteomes" id="UP000030645"/>
    </source>
</evidence>